<comment type="caution">
    <text evidence="1">The sequence shown here is derived from an EMBL/GenBank/DDBJ whole genome shotgun (WGS) entry which is preliminary data.</text>
</comment>
<sequence length="177" mass="18835">MLSVRTALYGGLENQLLEISGSIGRIVQRGRFGLGKLPFVALQQQRVGGIQGLRGQLGELGPFQVELLRVHALVAVDAQNLQVIFRLGRDDAVLDQQIDFAVQAAGERALRGRAFGQAGAHIVGAGAQFGQRVRGKHADAVARFAEVLSQQGRNQAGEVGVQHFAKGARVTGPAPRL</sequence>
<accession>A0ABU5IA28</accession>
<gene>
    <name evidence="1" type="ORF">SM757_05150</name>
</gene>
<name>A0ABU5IA28_9BURK</name>
<keyword evidence="2" id="KW-1185">Reference proteome</keyword>
<organism evidence="1 2">
    <name type="scientific">Azohydromonas lata</name>
    <dbReference type="NCBI Taxonomy" id="45677"/>
    <lineage>
        <taxon>Bacteria</taxon>
        <taxon>Pseudomonadati</taxon>
        <taxon>Pseudomonadota</taxon>
        <taxon>Betaproteobacteria</taxon>
        <taxon>Burkholderiales</taxon>
        <taxon>Sphaerotilaceae</taxon>
        <taxon>Azohydromonas</taxon>
    </lineage>
</organism>
<dbReference type="EMBL" id="JAXOJX010000005">
    <property type="protein sequence ID" value="MDZ5455952.1"/>
    <property type="molecule type" value="Genomic_DNA"/>
</dbReference>
<dbReference type="Proteomes" id="UP001293718">
    <property type="component" value="Unassembled WGS sequence"/>
</dbReference>
<evidence type="ECO:0000313" key="2">
    <source>
        <dbReference type="Proteomes" id="UP001293718"/>
    </source>
</evidence>
<proteinExistence type="predicted"/>
<evidence type="ECO:0000313" key="1">
    <source>
        <dbReference type="EMBL" id="MDZ5455952.1"/>
    </source>
</evidence>
<reference evidence="1 2" key="1">
    <citation type="submission" date="2023-11" db="EMBL/GenBank/DDBJ databases">
        <title>Draft genome of Azohydromonas lata strain H1 (DSM1123), a polyhydroxyalkanoate producer.</title>
        <authorList>
            <person name="Traversa D."/>
            <person name="D'Addabbo P."/>
            <person name="Pazzani C."/>
            <person name="Manzari C."/>
            <person name="Chiara M."/>
            <person name="Scrascia M."/>
        </authorList>
    </citation>
    <scope>NUCLEOTIDE SEQUENCE [LARGE SCALE GENOMIC DNA]</scope>
    <source>
        <strain evidence="1 2">H1</strain>
    </source>
</reference>
<protein>
    <submittedName>
        <fullName evidence="1">Uncharacterized protein</fullName>
    </submittedName>
</protein>